<dbReference type="InterPro" id="IPR017871">
    <property type="entry name" value="ABC_transporter-like_CS"/>
</dbReference>
<sequence length="320" mass="34358">MIQVEGLNVSFRTPGRAPLPVLSDVSFTLRPHRITGLVGESGSGKSVTALALMDLLPRNSAEVQIGVLRMGADEIDTATIGGRRGRELSMIFQEPMRSLNPAFTAGEQIVAVARRHLRLDRRAARAKAIEMLKLVGIPDPERNAGAYPHQLSGGMCQRVLIAIALVGRPRVLFADEPTTALDATTQAQVLSVLRELTERLGMTTMIATHDLGVVAELCDDVLVMYGGQIVERASVDELFRAPRHPYTKALLACSSVGQESLRGIPGSVPAPGHWPTGCRFAPRCSLASAGTCDIATVPLIDLPGDRSARCLRLDQTGETR</sequence>
<evidence type="ECO:0000256" key="5">
    <source>
        <dbReference type="ARBA" id="ARBA00022741"/>
    </source>
</evidence>
<evidence type="ECO:0000256" key="1">
    <source>
        <dbReference type="ARBA" id="ARBA00004202"/>
    </source>
</evidence>
<dbReference type="InterPro" id="IPR050388">
    <property type="entry name" value="ABC_Ni/Peptide_Import"/>
</dbReference>
<evidence type="ECO:0000256" key="6">
    <source>
        <dbReference type="ARBA" id="ARBA00022840"/>
    </source>
</evidence>
<evidence type="ECO:0000256" key="7">
    <source>
        <dbReference type="ARBA" id="ARBA00023136"/>
    </source>
</evidence>
<dbReference type="InterPro" id="IPR003439">
    <property type="entry name" value="ABC_transporter-like_ATP-bd"/>
</dbReference>
<comment type="similarity">
    <text evidence="2">Belongs to the ABC transporter superfamily.</text>
</comment>
<dbReference type="AlphaFoldDB" id="A0A4R7ZTJ9"/>
<dbReference type="PANTHER" id="PTHR43297:SF2">
    <property type="entry name" value="DIPEPTIDE TRANSPORT ATP-BINDING PROTEIN DPPD"/>
    <property type="match status" value="1"/>
</dbReference>
<dbReference type="InterPro" id="IPR013563">
    <property type="entry name" value="Oligopep_ABC_C"/>
</dbReference>
<dbReference type="PROSITE" id="PS00211">
    <property type="entry name" value="ABC_TRANSPORTER_1"/>
    <property type="match status" value="1"/>
</dbReference>
<evidence type="ECO:0000256" key="4">
    <source>
        <dbReference type="ARBA" id="ARBA00022475"/>
    </source>
</evidence>
<accession>A0A4R7ZTJ9</accession>
<dbReference type="SUPFAM" id="SSF52540">
    <property type="entry name" value="P-loop containing nucleoside triphosphate hydrolases"/>
    <property type="match status" value="1"/>
</dbReference>
<dbReference type="Pfam" id="PF00005">
    <property type="entry name" value="ABC_tran"/>
    <property type="match status" value="1"/>
</dbReference>
<organism evidence="9 10">
    <name type="scientific">Kribbella kalugense</name>
    <dbReference type="NCBI Taxonomy" id="2512221"/>
    <lineage>
        <taxon>Bacteria</taxon>
        <taxon>Bacillati</taxon>
        <taxon>Actinomycetota</taxon>
        <taxon>Actinomycetes</taxon>
        <taxon>Propionibacteriales</taxon>
        <taxon>Kribbellaceae</taxon>
        <taxon>Kribbella</taxon>
    </lineage>
</organism>
<dbReference type="FunFam" id="3.40.50.300:FF:000016">
    <property type="entry name" value="Oligopeptide ABC transporter ATP-binding component"/>
    <property type="match status" value="1"/>
</dbReference>
<evidence type="ECO:0000313" key="10">
    <source>
        <dbReference type="Proteomes" id="UP000295447"/>
    </source>
</evidence>
<keyword evidence="6 9" id="KW-0067">ATP-binding</keyword>
<comment type="subcellular location">
    <subcellularLocation>
        <location evidence="1">Cell membrane</location>
        <topology evidence="1">Peripheral membrane protein</topology>
    </subcellularLocation>
</comment>
<evidence type="ECO:0000256" key="3">
    <source>
        <dbReference type="ARBA" id="ARBA00022448"/>
    </source>
</evidence>
<keyword evidence="7" id="KW-0472">Membrane</keyword>
<dbReference type="GO" id="GO:0005524">
    <property type="term" value="F:ATP binding"/>
    <property type="evidence" value="ECO:0007669"/>
    <property type="project" value="UniProtKB-KW"/>
</dbReference>
<keyword evidence="10" id="KW-1185">Reference proteome</keyword>
<reference evidence="9 10" key="1">
    <citation type="submission" date="2019-03" db="EMBL/GenBank/DDBJ databases">
        <title>Genomic Encyclopedia of Type Strains, Phase III (KMG-III): the genomes of soil and plant-associated and newly described type strains.</title>
        <authorList>
            <person name="Whitman W."/>
        </authorList>
    </citation>
    <scope>NUCLEOTIDE SEQUENCE [LARGE SCALE GENOMIC DNA]</scope>
    <source>
        <strain evidence="9 10">VKM Ac-2570</strain>
    </source>
</reference>
<dbReference type="CDD" id="cd03257">
    <property type="entry name" value="ABC_NikE_OppD_transporters"/>
    <property type="match status" value="1"/>
</dbReference>
<gene>
    <name evidence="9" type="ORF">EV650_0183</name>
</gene>
<dbReference type="NCBIfam" id="TIGR01727">
    <property type="entry name" value="oligo_HPY"/>
    <property type="match status" value="1"/>
</dbReference>
<dbReference type="Proteomes" id="UP000295447">
    <property type="component" value="Unassembled WGS sequence"/>
</dbReference>
<dbReference type="OrthoDB" id="5357528at2"/>
<dbReference type="Gene3D" id="3.40.50.300">
    <property type="entry name" value="P-loop containing nucleotide triphosphate hydrolases"/>
    <property type="match status" value="1"/>
</dbReference>
<comment type="caution">
    <text evidence="9">The sequence shown here is derived from an EMBL/GenBank/DDBJ whole genome shotgun (WGS) entry which is preliminary data.</text>
</comment>
<dbReference type="RefSeq" id="WP_134114349.1">
    <property type="nucleotide sequence ID" value="NZ_SODF01000001.1"/>
</dbReference>
<name>A0A4R7ZTJ9_9ACTN</name>
<dbReference type="Pfam" id="PF08352">
    <property type="entry name" value="oligo_HPY"/>
    <property type="match status" value="1"/>
</dbReference>
<dbReference type="SMART" id="SM00382">
    <property type="entry name" value="AAA"/>
    <property type="match status" value="1"/>
</dbReference>
<dbReference type="PROSITE" id="PS50893">
    <property type="entry name" value="ABC_TRANSPORTER_2"/>
    <property type="match status" value="1"/>
</dbReference>
<keyword evidence="5" id="KW-0547">Nucleotide-binding</keyword>
<evidence type="ECO:0000256" key="2">
    <source>
        <dbReference type="ARBA" id="ARBA00005417"/>
    </source>
</evidence>
<protein>
    <submittedName>
        <fullName evidence="9">Peptide/nickel transport system ATP-binding protein</fullName>
    </submittedName>
</protein>
<evidence type="ECO:0000313" key="9">
    <source>
        <dbReference type="EMBL" id="TDW21363.1"/>
    </source>
</evidence>
<feature type="domain" description="ABC transporter" evidence="8">
    <location>
        <begin position="4"/>
        <end position="251"/>
    </location>
</feature>
<dbReference type="InterPro" id="IPR003593">
    <property type="entry name" value="AAA+_ATPase"/>
</dbReference>
<dbReference type="PANTHER" id="PTHR43297">
    <property type="entry name" value="OLIGOPEPTIDE TRANSPORT ATP-BINDING PROTEIN APPD"/>
    <property type="match status" value="1"/>
</dbReference>
<dbReference type="GO" id="GO:0005886">
    <property type="term" value="C:plasma membrane"/>
    <property type="evidence" value="ECO:0007669"/>
    <property type="project" value="UniProtKB-SubCell"/>
</dbReference>
<dbReference type="InterPro" id="IPR027417">
    <property type="entry name" value="P-loop_NTPase"/>
</dbReference>
<evidence type="ECO:0000259" key="8">
    <source>
        <dbReference type="PROSITE" id="PS50893"/>
    </source>
</evidence>
<keyword evidence="4" id="KW-1003">Cell membrane</keyword>
<proteinExistence type="inferred from homology"/>
<dbReference type="GO" id="GO:0016887">
    <property type="term" value="F:ATP hydrolysis activity"/>
    <property type="evidence" value="ECO:0007669"/>
    <property type="project" value="InterPro"/>
</dbReference>
<keyword evidence="3" id="KW-0813">Transport</keyword>
<dbReference type="EMBL" id="SODF01000001">
    <property type="protein sequence ID" value="TDW21363.1"/>
    <property type="molecule type" value="Genomic_DNA"/>
</dbReference>
<dbReference type="GO" id="GO:0015833">
    <property type="term" value="P:peptide transport"/>
    <property type="evidence" value="ECO:0007669"/>
    <property type="project" value="InterPro"/>
</dbReference>